<dbReference type="Proteomes" id="UP001283361">
    <property type="component" value="Unassembled WGS sequence"/>
</dbReference>
<dbReference type="EMBL" id="JAWDGP010005930">
    <property type="protein sequence ID" value="KAK3749670.1"/>
    <property type="molecule type" value="Genomic_DNA"/>
</dbReference>
<gene>
    <name evidence="1" type="ORF">RRG08_013878</name>
</gene>
<sequence>MMKLSLWSRSGISDKAMYIITMISKYMAASGSLMSSLWCMSHTIKRIVASINRNISRLNLTSLSASSVCSLESKALSTEEAVM</sequence>
<evidence type="ECO:0000313" key="2">
    <source>
        <dbReference type="Proteomes" id="UP001283361"/>
    </source>
</evidence>
<reference evidence="1" key="1">
    <citation type="journal article" date="2023" name="G3 (Bethesda)">
        <title>A reference genome for the long-term kleptoplast-retaining sea slug Elysia crispata morphotype clarki.</title>
        <authorList>
            <person name="Eastman K.E."/>
            <person name="Pendleton A.L."/>
            <person name="Shaikh M.A."/>
            <person name="Suttiyut T."/>
            <person name="Ogas R."/>
            <person name="Tomko P."/>
            <person name="Gavelis G."/>
            <person name="Widhalm J.R."/>
            <person name="Wisecaver J.H."/>
        </authorList>
    </citation>
    <scope>NUCLEOTIDE SEQUENCE</scope>
    <source>
        <strain evidence="1">ECLA1</strain>
    </source>
</reference>
<name>A0AAE0YKW3_9GAST</name>
<protein>
    <submittedName>
        <fullName evidence="1">Uncharacterized protein</fullName>
    </submittedName>
</protein>
<comment type="caution">
    <text evidence="1">The sequence shown here is derived from an EMBL/GenBank/DDBJ whole genome shotgun (WGS) entry which is preliminary data.</text>
</comment>
<evidence type="ECO:0000313" key="1">
    <source>
        <dbReference type="EMBL" id="KAK3749670.1"/>
    </source>
</evidence>
<accession>A0AAE0YKW3</accession>
<dbReference type="AlphaFoldDB" id="A0AAE0YKW3"/>
<proteinExistence type="predicted"/>
<keyword evidence="2" id="KW-1185">Reference proteome</keyword>
<organism evidence="1 2">
    <name type="scientific">Elysia crispata</name>
    <name type="common">lettuce slug</name>
    <dbReference type="NCBI Taxonomy" id="231223"/>
    <lineage>
        <taxon>Eukaryota</taxon>
        <taxon>Metazoa</taxon>
        <taxon>Spiralia</taxon>
        <taxon>Lophotrochozoa</taxon>
        <taxon>Mollusca</taxon>
        <taxon>Gastropoda</taxon>
        <taxon>Heterobranchia</taxon>
        <taxon>Euthyneura</taxon>
        <taxon>Panpulmonata</taxon>
        <taxon>Sacoglossa</taxon>
        <taxon>Placobranchoidea</taxon>
        <taxon>Plakobranchidae</taxon>
        <taxon>Elysia</taxon>
    </lineage>
</organism>